<evidence type="ECO:0000313" key="2">
    <source>
        <dbReference type="Proteomes" id="UP000266441"/>
    </source>
</evidence>
<dbReference type="Gene3D" id="1.10.10.1150">
    <property type="entry name" value="Coenzyme PQQ synthesis protein D (PqqD)"/>
    <property type="match status" value="1"/>
</dbReference>
<dbReference type="Proteomes" id="UP000266441">
    <property type="component" value="Unassembled WGS sequence"/>
</dbReference>
<accession>A0A399D445</accession>
<organism evidence="1 2">
    <name type="scientific">Mariniphaga sediminis</name>
    <dbReference type="NCBI Taxonomy" id="1628158"/>
    <lineage>
        <taxon>Bacteria</taxon>
        <taxon>Pseudomonadati</taxon>
        <taxon>Bacteroidota</taxon>
        <taxon>Bacteroidia</taxon>
        <taxon>Marinilabiliales</taxon>
        <taxon>Prolixibacteraceae</taxon>
        <taxon>Mariniphaga</taxon>
    </lineage>
</organism>
<protein>
    <submittedName>
        <fullName evidence="1">PqqD family protein</fullName>
    </submittedName>
</protein>
<dbReference type="OrthoDB" id="5373226at2"/>
<evidence type="ECO:0000313" key="1">
    <source>
        <dbReference type="EMBL" id="RIH66347.1"/>
    </source>
</evidence>
<gene>
    <name evidence="1" type="ORF">D1164_05410</name>
</gene>
<name>A0A399D445_9BACT</name>
<dbReference type="AlphaFoldDB" id="A0A399D445"/>
<dbReference type="RefSeq" id="WP_119348934.1">
    <property type="nucleotide sequence ID" value="NZ_QWET01000003.1"/>
</dbReference>
<dbReference type="InterPro" id="IPR041881">
    <property type="entry name" value="PqqD_sf"/>
</dbReference>
<dbReference type="Pfam" id="PF05402">
    <property type="entry name" value="PqqD"/>
    <property type="match status" value="1"/>
</dbReference>
<sequence length="87" mass="10095">MEIVKEVKISENGFVFNSKTGDSFNLNPTGLALIKLISEGKELDEIKKEFVSAYEVDDLTFEKDFYEFFTLLKHHQIMVQSDPLEFK</sequence>
<dbReference type="InterPro" id="IPR008792">
    <property type="entry name" value="PQQD"/>
</dbReference>
<proteinExistence type="predicted"/>
<comment type="caution">
    <text evidence="1">The sequence shown here is derived from an EMBL/GenBank/DDBJ whole genome shotgun (WGS) entry which is preliminary data.</text>
</comment>
<keyword evidence="2" id="KW-1185">Reference proteome</keyword>
<reference evidence="1 2" key="1">
    <citation type="journal article" date="2015" name="Int. J. Syst. Evol. Microbiol.">
        <title>Mariniphaga sediminis sp. nov., isolated from coastal sediment.</title>
        <authorList>
            <person name="Wang F.Q."/>
            <person name="Shen Q.Y."/>
            <person name="Chen G.J."/>
            <person name="Du Z.J."/>
        </authorList>
    </citation>
    <scope>NUCLEOTIDE SEQUENCE [LARGE SCALE GENOMIC DNA]</scope>
    <source>
        <strain evidence="1 2">SY21</strain>
    </source>
</reference>
<dbReference type="EMBL" id="QWET01000003">
    <property type="protein sequence ID" value="RIH66347.1"/>
    <property type="molecule type" value="Genomic_DNA"/>
</dbReference>